<comment type="pathway">
    <text evidence="2 11">Amino-acid biosynthesis; L-histidine biosynthesis; L-histidine from 5-phospho-alpha-D-ribose 1-diphosphate: step 7/9.</text>
</comment>
<comment type="catalytic activity">
    <reaction evidence="10 11">
        <text>L-histidinol phosphate + 2-oxoglutarate = 3-(imidazol-4-yl)-2-oxopropyl phosphate + L-glutamate</text>
        <dbReference type="Rhea" id="RHEA:23744"/>
        <dbReference type="ChEBI" id="CHEBI:16810"/>
        <dbReference type="ChEBI" id="CHEBI:29985"/>
        <dbReference type="ChEBI" id="CHEBI:57766"/>
        <dbReference type="ChEBI" id="CHEBI:57980"/>
        <dbReference type="EC" id="2.6.1.9"/>
    </reaction>
</comment>
<evidence type="ECO:0000256" key="6">
    <source>
        <dbReference type="ARBA" id="ARBA00022605"/>
    </source>
</evidence>
<dbReference type="HAMAP" id="MF_01023">
    <property type="entry name" value="HisC_aminotrans_2"/>
    <property type="match status" value="1"/>
</dbReference>
<evidence type="ECO:0000259" key="12">
    <source>
        <dbReference type="Pfam" id="PF00155"/>
    </source>
</evidence>
<dbReference type="InterPro" id="IPR015424">
    <property type="entry name" value="PyrdxlP-dep_Trfase"/>
</dbReference>
<keyword evidence="6 11" id="KW-0028">Amino-acid biosynthesis</keyword>
<dbReference type="InterPro" id="IPR004839">
    <property type="entry name" value="Aminotransferase_I/II_large"/>
</dbReference>
<accession>A0ABS8D648</accession>
<dbReference type="PANTHER" id="PTHR42885">
    <property type="entry name" value="HISTIDINOL-PHOSPHATE AMINOTRANSFERASE-RELATED"/>
    <property type="match status" value="1"/>
</dbReference>
<dbReference type="Pfam" id="PF00155">
    <property type="entry name" value="Aminotran_1_2"/>
    <property type="match status" value="1"/>
</dbReference>
<comment type="similarity">
    <text evidence="3 11">Belongs to the class-II pyridoxal-phosphate-dependent aminotransferase family. Histidinol-phosphate aminotransferase subfamily.</text>
</comment>
<organism evidence="13 14">
    <name type="scientific">Leeia speluncae</name>
    <dbReference type="NCBI Taxonomy" id="2884804"/>
    <lineage>
        <taxon>Bacteria</taxon>
        <taxon>Pseudomonadati</taxon>
        <taxon>Pseudomonadota</taxon>
        <taxon>Betaproteobacteria</taxon>
        <taxon>Neisseriales</taxon>
        <taxon>Leeiaceae</taxon>
        <taxon>Leeia</taxon>
    </lineage>
</organism>
<keyword evidence="14" id="KW-1185">Reference proteome</keyword>
<keyword evidence="9 11" id="KW-0368">Histidine biosynthesis</keyword>
<evidence type="ECO:0000256" key="3">
    <source>
        <dbReference type="ARBA" id="ARBA00007970"/>
    </source>
</evidence>
<evidence type="ECO:0000256" key="8">
    <source>
        <dbReference type="ARBA" id="ARBA00022898"/>
    </source>
</evidence>
<comment type="caution">
    <text evidence="13">The sequence shown here is derived from an EMBL/GenBank/DDBJ whole genome shotgun (WGS) entry which is preliminary data.</text>
</comment>
<dbReference type="EC" id="2.6.1.9" evidence="11"/>
<dbReference type="SUPFAM" id="SSF53383">
    <property type="entry name" value="PLP-dependent transferases"/>
    <property type="match status" value="1"/>
</dbReference>
<reference evidence="13" key="1">
    <citation type="submission" date="2021-10" db="EMBL/GenBank/DDBJ databases">
        <title>The complete genome sequence of Leeia sp. TBRC 13508.</title>
        <authorList>
            <person name="Charoenyingcharoen P."/>
            <person name="Yukphan P."/>
        </authorList>
    </citation>
    <scope>NUCLEOTIDE SEQUENCE</scope>
    <source>
        <strain evidence="13">TBRC 13508</strain>
    </source>
</reference>
<dbReference type="Proteomes" id="UP001165395">
    <property type="component" value="Unassembled WGS sequence"/>
</dbReference>
<dbReference type="InterPro" id="IPR005861">
    <property type="entry name" value="HisP_aminotrans"/>
</dbReference>
<feature type="modified residue" description="N6-(pyridoxal phosphate)lysine" evidence="11">
    <location>
        <position position="217"/>
    </location>
</feature>
<comment type="cofactor">
    <cofactor evidence="1 11">
        <name>pyridoxal 5'-phosphate</name>
        <dbReference type="ChEBI" id="CHEBI:597326"/>
    </cofactor>
</comment>
<proteinExistence type="inferred from homology"/>
<sequence>MSISPASVFRADVIAQKAYQVHDSDGFIKMDANESPHPLPAHLKQALAERLANLDLNRYPDGAARHLKEKLLNQLGLSNKYDLLFGNGSDECIGLLMQAISDGQAKVMALEPTFVVYGLAAKNFQLNYVGVTLNEDFSVNVERTLAAIKEHQPKLLFLTPPNNPTGNILSAEDASKLIEATPGLVIIDEAYEAFSRQRLISLLDKHDNLLIMRTFSKIGGAGLRLGYLIGQQKWLIELDKIRMPYNINSLTQVAAEFLLDHAEVINQQVKTVIAARDSLISALREFAELTVYPSEANMFVVRYEKVRDLHSWLNEKKILVRQAYNWHPLLNNCIRISTGTAEENAALLCAISEFFKKQS</sequence>
<dbReference type="Gene3D" id="3.40.640.10">
    <property type="entry name" value="Type I PLP-dependent aspartate aminotransferase-like (Major domain)"/>
    <property type="match status" value="1"/>
</dbReference>
<evidence type="ECO:0000256" key="7">
    <source>
        <dbReference type="ARBA" id="ARBA00022679"/>
    </source>
</evidence>
<dbReference type="PANTHER" id="PTHR42885:SF2">
    <property type="entry name" value="HISTIDINOL-PHOSPHATE AMINOTRANSFERASE"/>
    <property type="match status" value="1"/>
</dbReference>
<keyword evidence="7 11" id="KW-0808">Transferase</keyword>
<name>A0ABS8D648_9NEIS</name>
<evidence type="ECO:0000256" key="9">
    <source>
        <dbReference type="ARBA" id="ARBA00023102"/>
    </source>
</evidence>
<evidence type="ECO:0000256" key="2">
    <source>
        <dbReference type="ARBA" id="ARBA00005011"/>
    </source>
</evidence>
<dbReference type="EMBL" id="JAJBZT010000004">
    <property type="protein sequence ID" value="MCB6183665.1"/>
    <property type="molecule type" value="Genomic_DNA"/>
</dbReference>
<dbReference type="InterPro" id="IPR015422">
    <property type="entry name" value="PyrdxlP-dep_Trfase_small"/>
</dbReference>
<dbReference type="Gene3D" id="3.90.1150.10">
    <property type="entry name" value="Aspartate Aminotransferase, domain 1"/>
    <property type="match status" value="1"/>
</dbReference>
<comment type="subunit">
    <text evidence="4 11">Homodimer.</text>
</comment>
<dbReference type="RefSeq" id="WP_227180444.1">
    <property type="nucleotide sequence ID" value="NZ_JAJBZT010000004.1"/>
</dbReference>
<feature type="domain" description="Aminotransferase class I/classII large" evidence="12">
    <location>
        <begin position="27"/>
        <end position="350"/>
    </location>
</feature>
<dbReference type="GO" id="GO:0004400">
    <property type="term" value="F:histidinol-phosphate transaminase activity"/>
    <property type="evidence" value="ECO:0007669"/>
    <property type="project" value="UniProtKB-EC"/>
</dbReference>
<evidence type="ECO:0000256" key="1">
    <source>
        <dbReference type="ARBA" id="ARBA00001933"/>
    </source>
</evidence>
<protein>
    <recommendedName>
        <fullName evidence="11">Histidinol-phosphate aminotransferase</fullName>
        <ecNumber evidence="11">2.6.1.9</ecNumber>
    </recommendedName>
    <alternativeName>
        <fullName evidence="11">Imidazole acetol-phosphate transaminase</fullName>
    </alternativeName>
</protein>
<evidence type="ECO:0000313" key="14">
    <source>
        <dbReference type="Proteomes" id="UP001165395"/>
    </source>
</evidence>
<dbReference type="NCBIfam" id="TIGR01141">
    <property type="entry name" value="hisC"/>
    <property type="match status" value="1"/>
</dbReference>
<evidence type="ECO:0000256" key="10">
    <source>
        <dbReference type="ARBA" id="ARBA00047481"/>
    </source>
</evidence>
<dbReference type="CDD" id="cd00609">
    <property type="entry name" value="AAT_like"/>
    <property type="match status" value="1"/>
</dbReference>
<evidence type="ECO:0000256" key="5">
    <source>
        <dbReference type="ARBA" id="ARBA00022576"/>
    </source>
</evidence>
<evidence type="ECO:0000256" key="11">
    <source>
        <dbReference type="HAMAP-Rule" id="MF_01023"/>
    </source>
</evidence>
<gene>
    <name evidence="11 13" type="primary">hisC</name>
    <name evidence="13" type="ORF">LIN78_08895</name>
</gene>
<evidence type="ECO:0000313" key="13">
    <source>
        <dbReference type="EMBL" id="MCB6183665.1"/>
    </source>
</evidence>
<evidence type="ECO:0000256" key="4">
    <source>
        <dbReference type="ARBA" id="ARBA00011738"/>
    </source>
</evidence>
<keyword evidence="5 11" id="KW-0032">Aminotransferase</keyword>
<keyword evidence="8 11" id="KW-0663">Pyridoxal phosphate</keyword>
<dbReference type="InterPro" id="IPR015421">
    <property type="entry name" value="PyrdxlP-dep_Trfase_major"/>
</dbReference>